<evidence type="ECO:0000313" key="3">
    <source>
        <dbReference type="Proteomes" id="UP000002358"/>
    </source>
</evidence>
<dbReference type="AlphaFoldDB" id="A0A7M7IXN7"/>
<keyword evidence="1" id="KW-0812">Transmembrane</keyword>
<dbReference type="EnsemblMetazoa" id="XM_016989651">
    <property type="protein sequence ID" value="XP_016845140"/>
    <property type="gene ID" value="LOC107982147"/>
</dbReference>
<organism evidence="2 3">
    <name type="scientific">Nasonia vitripennis</name>
    <name type="common">Parasitic wasp</name>
    <dbReference type="NCBI Taxonomy" id="7425"/>
    <lineage>
        <taxon>Eukaryota</taxon>
        <taxon>Metazoa</taxon>
        <taxon>Ecdysozoa</taxon>
        <taxon>Arthropoda</taxon>
        <taxon>Hexapoda</taxon>
        <taxon>Insecta</taxon>
        <taxon>Pterygota</taxon>
        <taxon>Neoptera</taxon>
        <taxon>Endopterygota</taxon>
        <taxon>Hymenoptera</taxon>
        <taxon>Apocrita</taxon>
        <taxon>Proctotrupomorpha</taxon>
        <taxon>Chalcidoidea</taxon>
        <taxon>Pteromalidae</taxon>
        <taxon>Pteromalinae</taxon>
        <taxon>Nasonia</taxon>
    </lineage>
</organism>
<evidence type="ECO:0000313" key="2">
    <source>
        <dbReference type="EnsemblMetazoa" id="XP_016845140"/>
    </source>
</evidence>
<dbReference type="RefSeq" id="XP_016845140.1">
    <property type="nucleotide sequence ID" value="XM_016989651.2"/>
</dbReference>
<dbReference type="KEGG" id="nvi:107982147"/>
<feature type="transmembrane region" description="Helical" evidence="1">
    <location>
        <begin position="48"/>
        <end position="67"/>
    </location>
</feature>
<proteinExistence type="predicted"/>
<accession>A0A7M7IXN7</accession>
<sequence>MANVACARCDTTRAVPDSERGRCRRRRTCSDADCRLENLLTRRAIKSYALWLCVIVGLSLIMCGQAAEFRVRVTFQDKCHRALEKNCRERRRVEGLAYLGCMSDASYKKTICDNIGKHGWSKAWMRDGRS</sequence>
<reference evidence="2" key="1">
    <citation type="submission" date="2021-01" db="UniProtKB">
        <authorList>
            <consortium name="EnsemblMetazoa"/>
        </authorList>
    </citation>
    <scope>IDENTIFICATION</scope>
</reference>
<dbReference type="GeneID" id="107982147"/>
<name>A0A7M7IXN7_NASVI</name>
<keyword evidence="1" id="KW-0472">Membrane</keyword>
<evidence type="ECO:0000256" key="1">
    <source>
        <dbReference type="SAM" id="Phobius"/>
    </source>
</evidence>
<keyword evidence="3" id="KW-1185">Reference proteome</keyword>
<dbReference type="InParanoid" id="A0A7M7IXN7"/>
<protein>
    <submittedName>
        <fullName evidence="2">Uncharacterized protein</fullName>
    </submittedName>
</protein>
<keyword evidence="1" id="KW-1133">Transmembrane helix</keyword>
<dbReference type="Proteomes" id="UP000002358">
    <property type="component" value="Chromosome 1"/>
</dbReference>